<keyword evidence="1" id="KW-0732">Signal</keyword>
<reference evidence="2" key="1">
    <citation type="submission" date="2023-08" db="EMBL/GenBank/DDBJ databases">
        <title>Black Yeasts Isolated from many extreme environments.</title>
        <authorList>
            <person name="Coleine C."/>
            <person name="Stajich J.E."/>
            <person name="Selbmann L."/>
        </authorList>
    </citation>
    <scope>NUCLEOTIDE SEQUENCE</scope>
    <source>
        <strain evidence="2">CCFEE 5810</strain>
    </source>
</reference>
<dbReference type="AlphaFoldDB" id="A0AAN7VVY7"/>
<evidence type="ECO:0000256" key="1">
    <source>
        <dbReference type="SAM" id="SignalP"/>
    </source>
</evidence>
<protein>
    <submittedName>
        <fullName evidence="2">Uncharacterized protein</fullName>
    </submittedName>
</protein>
<dbReference type="InterPro" id="IPR021838">
    <property type="entry name" value="DUF3431"/>
</dbReference>
<accession>A0AAN7VVY7</accession>
<feature type="signal peptide" evidence="1">
    <location>
        <begin position="1"/>
        <end position="33"/>
    </location>
</feature>
<feature type="chain" id="PRO_5042829356" evidence="1">
    <location>
        <begin position="34"/>
        <end position="359"/>
    </location>
</feature>
<dbReference type="PANTHER" id="PTHR37490:SF2">
    <property type="match status" value="1"/>
</dbReference>
<dbReference type="Proteomes" id="UP001310594">
    <property type="component" value="Unassembled WGS sequence"/>
</dbReference>
<comment type="caution">
    <text evidence="2">The sequence shown here is derived from an EMBL/GenBank/DDBJ whole genome shotgun (WGS) entry which is preliminary data.</text>
</comment>
<organism evidence="2 3">
    <name type="scientific">Elasticomyces elasticus</name>
    <dbReference type="NCBI Taxonomy" id="574655"/>
    <lineage>
        <taxon>Eukaryota</taxon>
        <taxon>Fungi</taxon>
        <taxon>Dikarya</taxon>
        <taxon>Ascomycota</taxon>
        <taxon>Pezizomycotina</taxon>
        <taxon>Dothideomycetes</taxon>
        <taxon>Dothideomycetidae</taxon>
        <taxon>Mycosphaerellales</taxon>
        <taxon>Teratosphaeriaceae</taxon>
        <taxon>Elasticomyces</taxon>
    </lineage>
</organism>
<dbReference type="Pfam" id="PF11913">
    <property type="entry name" value="DUF3431"/>
    <property type="match status" value="1"/>
</dbReference>
<name>A0AAN7VVY7_9PEZI</name>
<gene>
    <name evidence="2" type="ORF">LTR97_001290</name>
</gene>
<dbReference type="PANTHER" id="PTHR37490">
    <property type="entry name" value="EXPRESSED PROTEIN"/>
    <property type="match status" value="1"/>
</dbReference>
<sequence>MGHTRPWNKHVVTAGVLVTLIVFFFGLQHQASAAPLRHGKEDIFEPSTSTPASSSRAKRKAIITSVQREDETTADWVAELLPGWESAVYVTDRRPDEEATAASSLIRPHSLPVNRGREASVYLTYIIQHYYTLPDYMVFVHGKRYQMHNDDPMLDTFPEIDRLNLDYVSEQGYTSLRCNWMHACEPQLEPVHGYEDGLLDVKGLYATAWQEFFLNETLPEAVGGPCCAQFAVTKEAVQRWPIDKYERIRHWVWTVDVGEASYKAGLILEYTWHIIFGKPAMFCPDAEECYCRKWGLCGLECPREGWCNSRVWANPEKLPLLSVTDLPDGWPERGQGHKNDGGYLPYDKWWLDEEEVLNH</sequence>
<dbReference type="EMBL" id="JAVRQU010000002">
    <property type="protein sequence ID" value="KAK5706303.1"/>
    <property type="molecule type" value="Genomic_DNA"/>
</dbReference>
<evidence type="ECO:0000313" key="3">
    <source>
        <dbReference type="Proteomes" id="UP001310594"/>
    </source>
</evidence>
<evidence type="ECO:0000313" key="2">
    <source>
        <dbReference type="EMBL" id="KAK5706303.1"/>
    </source>
</evidence>
<proteinExistence type="predicted"/>